<organism evidence="1 2">
    <name type="scientific">Candidatus Pseudogracilibacillus intestinigallinarum</name>
    <dbReference type="NCBI Taxonomy" id="2838742"/>
    <lineage>
        <taxon>Bacteria</taxon>
        <taxon>Bacillati</taxon>
        <taxon>Bacillota</taxon>
        <taxon>Bacilli</taxon>
        <taxon>Bacillales</taxon>
        <taxon>Bacillaceae</taxon>
        <taxon>Pseudogracilibacillus</taxon>
    </lineage>
</organism>
<protein>
    <submittedName>
        <fullName evidence="1">Glycosyl hydrolase lipoprotein</fullName>
    </submittedName>
</protein>
<dbReference type="SUPFAM" id="SSF48208">
    <property type="entry name" value="Six-hairpin glycosidases"/>
    <property type="match status" value="1"/>
</dbReference>
<dbReference type="Proteomes" id="UP000823937">
    <property type="component" value="Unassembled WGS sequence"/>
</dbReference>
<proteinExistence type="predicted"/>
<dbReference type="GO" id="GO:0005975">
    <property type="term" value="P:carbohydrate metabolic process"/>
    <property type="evidence" value="ECO:0007669"/>
    <property type="project" value="InterPro"/>
</dbReference>
<dbReference type="AlphaFoldDB" id="A0A9D1TJA3"/>
<comment type="caution">
    <text evidence="1">The sequence shown here is derived from an EMBL/GenBank/DDBJ whole genome shotgun (WGS) entry which is preliminary data.</text>
</comment>
<gene>
    <name evidence="1" type="ORF">H9895_00050</name>
</gene>
<reference evidence="1" key="2">
    <citation type="submission" date="2021-04" db="EMBL/GenBank/DDBJ databases">
        <authorList>
            <person name="Gilroy R."/>
        </authorList>
    </citation>
    <scope>NUCLEOTIDE SEQUENCE</scope>
    <source>
        <strain evidence="1">CHK169-2315</strain>
    </source>
</reference>
<evidence type="ECO:0000313" key="2">
    <source>
        <dbReference type="Proteomes" id="UP000823937"/>
    </source>
</evidence>
<accession>A0A9D1TJA3</accession>
<name>A0A9D1TJA3_9BACI</name>
<dbReference type="InterPro" id="IPR012341">
    <property type="entry name" value="6hp_glycosidase-like_sf"/>
</dbReference>
<reference evidence="1" key="1">
    <citation type="journal article" date="2021" name="PeerJ">
        <title>Extensive microbial diversity within the chicken gut microbiome revealed by metagenomics and culture.</title>
        <authorList>
            <person name="Gilroy R."/>
            <person name="Ravi A."/>
            <person name="Getino M."/>
            <person name="Pursley I."/>
            <person name="Horton D.L."/>
            <person name="Alikhan N.F."/>
            <person name="Baker D."/>
            <person name="Gharbi K."/>
            <person name="Hall N."/>
            <person name="Watson M."/>
            <person name="Adriaenssens E.M."/>
            <person name="Foster-Nyarko E."/>
            <person name="Jarju S."/>
            <person name="Secka A."/>
            <person name="Antonio M."/>
            <person name="Oren A."/>
            <person name="Chaudhuri R.R."/>
            <person name="La Ragione R."/>
            <person name="Hildebrand F."/>
            <person name="Pallen M.J."/>
        </authorList>
    </citation>
    <scope>NUCLEOTIDE SEQUENCE</scope>
    <source>
        <strain evidence="1">CHK169-2315</strain>
    </source>
</reference>
<keyword evidence="1" id="KW-0378">Hydrolase</keyword>
<keyword evidence="1" id="KW-0449">Lipoprotein</keyword>
<evidence type="ECO:0000313" key="1">
    <source>
        <dbReference type="EMBL" id="HIV73453.1"/>
    </source>
</evidence>
<dbReference type="GO" id="GO:0016787">
    <property type="term" value="F:hydrolase activity"/>
    <property type="evidence" value="ECO:0007669"/>
    <property type="project" value="UniProtKB-KW"/>
</dbReference>
<sequence length="368" mass="43133">MRKRMIVFSIVTFLAMIVFAIVYHDEPREINEEVEIYTNEMSATELFIQKYLLLENGMIRTNFSDRKDGKLALSESLGLWMDYLVAKGDMTQFERAYKTMKEEFQLSNHLLSWKIEDGEKAQTNALIDDLRVIEALFKMGELTNNRDYIDEAVEMAKAIKDHHISNGYFVDFYDVEHEEKNDFTTISYLKPNALFYMEKYKVLQPNDVTNMLTFLKQLPIENGFYPQTYYLKEDRFAFEEEVNLIDQIYIGLHREQASVDSSILFDWLKETFYKENQLFGRYDAQTKKPTVTYESVAVYSLAIIYSLEKGDQIFAKDVYDRMIELRVADEGDPYFGGYVADDNTDTHSFDNLLASIAERKLKHAKVIP</sequence>
<dbReference type="EMBL" id="DXHX01000002">
    <property type="protein sequence ID" value="HIV73453.1"/>
    <property type="molecule type" value="Genomic_DNA"/>
</dbReference>
<dbReference type="InterPro" id="IPR008928">
    <property type="entry name" value="6-hairpin_glycosidase_sf"/>
</dbReference>
<dbReference type="Gene3D" id="1.50.10.10">
    <property type="match status" value="1"/>
</dbReference>